<feature type="compositionally biased region" description="Low complexity" evidence="1">
    <location>
        <begin position="40"/>
        <end position="77"/>
    </location>
</feature>
<evidence type="ECO:0000313" key="3">
    <source>
        <dbReference type="Proteomes" id="UP000054047"/>
    </source>
</evidence>
<protein>
    <submittedName>
        <fullName evidence="2">Uncharacterized protein</fullName>
    </submittedName>
</protein>
<proteinExistence type="predicted"/>
<evidence type="ECO:0000256" key="1">
    <source>
        <dbReference type="SAM" id="MobiDB-lite"/>
    </source>
</evidence>
<reference evidence="2 3" key="1">
    <citation type="submission" date="2013-12" db="EMBL/GenBank/DDBJ databases">
        <title>Draft genome of the parsitic nematode Ancylostoma duodenale.</title>
        <authorList>
            <person name="Mitreva M."/>
        </authorList>
    </citation>
    <scope>NUCLEOTIDE SEQUENCE [LARGE SCALE GENOMIC DNA]</scope>
    <source>
        <strain evidence="2 3">Zhejiang</strain>
    </source>
</reference>
<dbReference type="PANTHER" id="PTHR37973">
    <property type="entry name" value="CHONDROITIN PROTEOGLYCAN 3"/>
    <property type="match status" value="1"/>
</dbReference>
<dbReference type="InterPro" id="IPR039260">
    <property type="entry name" value="Cpg-3"/>
</dbReference>
<dbReference type="Proteomes" id="UP000054047">
    <property type="component" value="Unassembled WGS sequence"/>
</dbReference>
<evidence type="ECO:0000313" key="2">
    <source>
        <dbReference type="EMBL" id="KIH47356.1"/>
    </source>
</evidence>
<name>A0A0C2FR41_9BILA</name>
<sequence length="193" mass="20327">LSSIAFAAQVPLEPSVTGVVEKLIQEATHSEIRDLLANSTAESPRVTSTTTTATTTTSSTTFTTSTSTEPTTTTTRTPLKAVRDTNWTSVECEEEATCYADADCGKGQCLGVFLGKCNCHACVANINCDSDSDCGGLRKACQDGICRCAKALATHGFPLYIDALTKFCSQRSCTETSDSCFGLPCGRGICSCK</sequence>
<gene>
    <name evidence="2" type="ORF">ANCDUO_22585</name>
</gene>
<dbReference type="EMBL" id="KN767846">
    <property type="protein sequence ID" value="KIH47356.1"/>
    <property type="molecule type" value="Genomic_DNA"/>
</dbReference>
<dbReference type="PANTHER" id="PTHR37973:SF1">
    <property type="entry name" value="DICKKOPF_N DOMAIN-CONTAINING PROTEIN"/>
    <property type="match status" value="1"/>
</dbReference>
<keyword evidence="3" id="KW-1185">Reference proteome</keyword>
<dbReference type="AlphaFoldDB" id="A0A0C2FR41"/>
<feature type="non-terminal residue" evidence="2">
    <location>
        <position position="1"/>
    </location>
</feature>
<dbReference type="OrthoDB" id="5822889at2759"/>
<organism evidence="2 3">
    <name type="scientific">Ancylostoma duodenale</name>
    <dbReference type="NCBI Taxonomy" id="51022"/>
    <lineage>
        <taxon>Eukaryota</taxon>
        <taxon>Metazoa</taxon>
        <taxon>Ecdysozoa</taxon>
        <taxon>Nematoda</taxon>
        <taxon>Chromadorea</taxon>
        <taxon>Rhabditida</taxon>
        <taxon>Rhabditina</taxon>
        <taxon>Rhabditomorpha</taxon>
        <taxon>Strongyloidea</taxon>
        <taxon>Ancylostomatidae</taxon>
        <taxon>Ancylostomatinae</taxon>
        <taxon>Ancylostoma</taxon>
    </lineage>
</organism>
<accession>A0A0C2FR41</accession>
<feature type="region of interest" description="Disordered" evidence="1">
    <location>
        <begin position="36"/>
        <end position="78"/>
    </location>
</feature>